<proteinExistence type="predicted"/>
<evidence type="ECO:0000313" key="1">
    <source>
        <dbReference type="EMBL" id="EHL07697.1"/>
    </source>
</evidence>
<dbReference type="Proteomes" id="UP000004416">
    <property type="component" value="Unassembled WGS sequence"/>
</dbReference>
<name>G9XKY0_DESHA</name>
<dbReference type="EMBL" id="AFZX01000039">
    <property type="protein sequence ID" value="EHL07697.1"/>
    <property type="molecule type" value="Genomic_DNA"/>
</dbReference>
<organism evidence="1 2">
    <name type="scientific">Desulfitobacterium hafniense DP7</name>
    <dbReference type="NCBI Taxonomy" id="537010"/>
    <lineage>
        <taxon>Bacteria</taxon>
        <taxon>Bacillati</taxon>
        <taxon>Bacillota</taxon>
        <taxon>Clostridia</taxon>
        <taxon>Eubacteriales</taxon>
        <taxon>Desulfitobacteriaceae</taxon>
        <taxon>Desulfitobacterium</taxon>
    </lineage>
</organism>
<comment type="caution">
    <text evidence="1">The sequence shown here is derived from an EMBL/GenBank/DDBJ whole genome shotgun (WGS) entry which is preliminary data.</text>
</comment>
<sequence>MSGGKGGIFEGLDSSQYSLQGLIGTAPANKALENIHQQMTYKQAGRQMNTGLMPKGRFAQKQEQ</sequence>
<dbReference type="AlphaFoldDB" id="G9XKY0"/>
<protein>
    <submittedName>
        <fullName evidence="1">Uncharacterized protein</fullName>
    </submittedName>
</protein>
<gene>
    <name evidence="1" type="ORF">HMPREF0322_01591</name>
</gene>
<evidence type="ECO:0000313" key="2">
    <source>
        <dbReference type="Proteomes" id="UP000004416"/>
    </source>
</evidence>
<accession>G9XKY0</accession>
<dbReference type="HOGENOM" id="CLU_2860381_0_0_9"/>
<reference evidence="1 2" key="1">
    <citation type="submission" date="2011-08" db="EMBL/GenBank/DDBJ databases">
        <authorList>
            <person name="Weinstock G."/>
            <person name="Sodergren E."/>
            <person name="Clifton S."/>
            <person name="Fulton L."/>
            <person name="Fulton B."/>
            <person name="Courtney L."/>
            <person name="Fronick C."/>
            <person name="Harrison M."/>
            <person name="Strong C."/>
            <person name="Farmer C."/>
            <person name="Delahaunty K."/>
            <person name="Markovic C."/>
            <person name="Hall O."/>
            <person name="Minx P."/>
            <person name="Tomlinson C."/>
            <person name="Mitreva M."/>
            <person name="Hou S."/>
            <person name="Chen J."/>
            <person name="Wollam A."/>
            <person name="Pepin K.H."/>
            <person name="Johnson M."/>
            <person name="Bhonagiri V."/>
            <person name="Zhang X."/>
            <person name="Suruliraj S."/>
            <person name="Warren W."/>
            <person name="Chinwalla A."/>
            <person name="Mardis E.R."/>
            <person name="Wilson R.K."/>
        </authorList>
    </citation>
    <scope>NUCLEOTIDE SEQUENCE [LARGE SCALE GENOMIC DNA]</scope>
    <source>
        <strain evidence="1 2">DP7</strain>
    </source>
</reference>